<evidence type="ECO:0000313" key="1">
    <source>
        <dbReference type="EMBL" id="OYQ46130.1"/>
    </source>
</evidence>
<organism evidence="1 2">
    <name type="scientific">Flavobacterium cyanobacteriorum</name>
    <dbReference type="NCBI Taxonomy" id="2022802"/>
    <lineage>
        <taxon>Bacteria</taxon>
        <taxon>Pseudomonadati</taxon>
        <taxon>Bacteroidota</taxon>
        <taxon>Flavobacteriia</taxon>
        <taxon>Flavobacteriales</taxon>
        <taxon>Flavobacteriaceae</taxon>
        <taxon>Flavobacterium</taxon>
    </lineage>
</organism>
<keyword evidence="2" id="KW-1185">Reference proteome</keyword>
<protein>
    <submittedName>
        <fullName evidence="1">Uncharacterized protein</fullName>
    </submittedName>
</protein>
<reference evidence="1 2" key="1">
    <citation type="submission" date="2017-07" db="EMBL/GenBank/DDBJ databases">
        <title>Flavobacterium cyanobacteriorum sp. nov., isolated from cyanobacterial aggregates in a eutrophic lake.</title>
        <authorList>
            <person name="Cai H."/>
        </authorList>
    </citation>
    <scope>NUCLEOTIDE SEQUENCE [LARGE SCALE GENOMIC DNA]</scope>
    <source>
        <strain evidence="1 2">TH021</strain>
    </source>
</reference>
<dbReference type="EMBL" id="NOXV01000123">
    <property type="protein sequence ID" value="OYQ46130.1"/>
    <property type="molecule type" value="Genomic_DNA"/>
</dbReference>
<gene>
    <name evidence="1" type="ORF">CHU92_01575</name>
</gene>
<dbReference type="RefSeq" id="WP_094411923.1">
    <property type="nucleotide sequence ID" value="NZ_NOXV01000123.1"/>
</dbReference>
<name>A0A255ZZB0_9FLAO</name>
<accession>A0A255ZZB0</accession>
<dbReference type="Proteomes" id="UP000216605">
    <property type="component" value="Unassembled WGS sequence"/>
</dbReference>
<proteinExistence type="predicted"/>
<comment type="caution">
    <text evidence="1">The sequence shown here is derived from an EMBL/GenBank/DDBJ whole genome shotgun (WGS) entry which is preliminary data.</text>
</comment>
<sequence length="72" mass="8482">MSVKEFIFFSALLISNNVFTQARPVVLFDPTNKYAAKYEFSKDTSRAGFSVYYRGYYEETVRKKILDEYEVV</sequence>
<dbReference type="AlphaFoldDB" id="A0A255ZZB0"/>
<evidence type="ECO:0000313" key="2">
    <source>
        <dbReference type="Proteomes" id="UP000216605"/>
    </source>
</evidence>